<dbReference type="InterPro" id="IPR004042">
    <property type="entry name" value="Intein_endonuc_central"/>
</dbReference>
<feature type="non-terminal residue" evidence="2">
    <location>
        <position position="149"/>
    </location>
</feature>
<dbReference type="EMBL" id="AUZZ01010231">
    <property type="protein sequence ID" value="EQD30481.1"/>
    <property type="molecule type" value="Genomic_DNA"/>
</dbReference>
<dbReference type="Gene3D" id="3.10.28.10">
    <property type="entry name" value="Homing endonucleases"/>
    <property type="match status" value="1"/>
</dbReference>
<name>T0Y5T8_9ZZZZ</name>
<proteinExistence type="predicted"/>
<dbReference type="InterPro" id="IPR027434">
    <property type="entry name" value="Homing_endonucl"/>
</dbReference>
<evidence type="ECO:0000313" key="2">
    <source>
        <dbReference type="EMBL" id="EQD30481.1"/>
    </source>
</evidence>
<dbReference type="GO" id="GO:0016829">
    <property type="term" value="F:lyase activity"/>
    <property type="evidence" value="ECO:0007669"/>
    <property type="project" value="UniProtKB-KW"/>
</dbReference>
<sequence>EVEFIEDVKTLMAEIFGLEGNEDTHKDNGGLDLVFYSSYLGEIFEQLFGDSALKKRIPHDFMFLPVEKQAALLRGLWRGDGYFDDVKAGYATISVVLAEQIKLLLLRQGIVPSIYIEPAHGMHKKAYGIYVIDCREYNRLAEIVGAPFQ</sequence>
<feature type="domain" description="DOD-type homing endonuclease" evidence="1">
    <location>
        <begin position="12"/>
        <end position="110"/>
    </location>
</feature>
<comment type="caution">
    <text evidence="2">The sequence shown here is derived from an EMBL/GenBank/DDBJ whole genome shotgun (WGS) entry which is preliminary data.</text>
</comment>
<protein>
    <submittedName>
        <fullName evidence="2">Pyruvate-formate lyase-activating enzyme</fullName>
    </submittedName>
</protein>
<organism evidence="2">
    <name type="scientific">mine drainage metagenome</name>
    <dbReference type="NCBI Taxonomy" id="410659"/>
    <lineage>
        <taxon>unclassified sequences</taxon>
        <taxon>metagenomes</taxon>
        <taxon>ecological metagenomes</taxon>
    </lineage>
</organism>
<accession>T0Y5T8</accession>
<keyword evidence="2" id="KW-0456">Lyase</keyword>
<keyword evidence="2" id="KW-0670">Pyruvate</keyword>
<feature type="non-terminal residue" evidence="2">
    <location>
        <position position="1"/>
    </location>
</feature>
<dbReference type="AlphaFoldDB" id="T0Y5T8"/>
<gene>
    <name evidence="2" type="ORF">B2A_14104</name>
</gene>
<dbReference type="PROSITE" id="PS50819">
    <property type="entry name" value="INTEIN_ENDONUCLEASE"/>
    <property type="match status" value="1"/>
</dbReference>
<dbReference type="SUPFAM" id="SSF55608">
    <property type="entry name" value="Homing endonucleases"/>
    <property type="match status" value="1"/>
</dbReference>
<dbReference type="Pfam" id="PF14528">
    <property type="entry name" value="LAGLIDADG_3"/>
    <property type="match status" value="1"/>
</dbReference>
<evidence type="ECO:0000259" key="1">
    <source>
        <dbReference type="PROSITE" id="PS50819"/>
    </source>
</evidence>
<dbReference type="GO" id="GO:0004519">
    <property type="term" value="F:endonuclease activity"/>
    <property type="evidence" value="ECO:0007669"/>
    <property type="project" value="InterPro"/>
</dbReference>
<reference evidence="2" key="1">
    <citation type="submission" date="2013-08" db="EMBL/GenBank/DDBJ databases">
        <authorList>
            <person name="Mendez C."/>
            <person name="Richter M."/>
            <person name="Ferrer M."/>
            <person name="Sanchez J."/>
        </authorList>
    </citation>
    <scope>NUCLEOTIDE SEQUENCE</scope>
</reference>
<reference evidence="2" key="2">
    <citation type="journal article" date="2014" name="ISME J.">
        <title>Microbial stratification in low pH oxic and suboxic macroscopic growths along an acid mine drainage.</title>
        <authorList>
            <person name="Mendez-Garcia C."/>
            <person name="Mesa V."/>
            <person name="Sprenger R.R."/>
            <person name="Richter M."/>
            <person name="Diez M.S."/>
            <person name="Solano J."/>
            <person name="Bargiela R."/>
            <person name="Golyshina O.V."/>
            <person name="Manteca A."/>
            <person name="Ramos J.L."/>
            <person name="Gallego J.R."/>
            <person name="Llorente I."/>
            <person name="Martins Dos Santos V.A."/>
            <person name="Jensen O.N."/>
            <person name="Pelaez A.I."/>
            <person name="Sanchez J."/>
            <person name="Ferrer M."/>
        </authorList>
    </citation>
    <scope>NUCLEOTIDE SEQUENCE</scope>
</reference>
<dbReference type="InterPro" id="IPR004860">
    <property type="entry name" value="LAGLIDADG_dom"/>
</dbReference>